<dbReference type="InterPro" id="IPR038969">
    <property type="entry name" value="FEN"/>
</dbReference>
<reference evidence="4 5" key="1">
    <citation type="submission" date="2018-01" db="EMBL/GenBank/DDBJ databases">
        <title>Whole genome sequencing of Histamine producing bacteria.</title>
        <authorList>
            <person name="Butler K."/>
        </authorList>
    </citation>
    <scope>NUCLEOTIDE SEQUENCE [LARGE SCALE GENOMIC DNA]</scope>
    <source>
        <strain evidence="4 5">FS-7.2</strain>
    </source>
</reference>
<dbReference type="SUPFAM" id="SSF88723">
    <property type="entry name" value="PIN domain-like"/>
    <property type="match status" value="1"/>
</dbReference>
<evidence type="ECO:0000313" key="4">
    <source>
        <dbReference type="EMBL" id="PSV00876.1"/>
    </source>
</evidence>
<sequence length="309" mass="35122">MNNTKCLFLFDTSSHFNRSYRGMKDRLSDKDRDEDIPSWAVGSALRMVYREMAEAINGGLPCTHVLCVMDHEGENFRHRMYQEYKANRPPKDDLFYQQKTLLEEAVKYTKMPYVKVPDVESDDVIGTVATVCSSLGIKVVIFTKDKDLYQLVDDNVSIFIPSETKWVSGRSEIVKNFRVLDREGVKSEKGVYPEHIRDFLTLDGDVADNIIGVKGAGSKSIPQILEIASLDDLIENPDILLSSNIRTRKVIVDYINNNKDKILLMRDVATLKVDVHVGQNFRDWRKPMDGLSVGKAILKAKNSTRIKSV</sequence>
<name>A0A2T3KM54_9GAMM</name>
<dbReference type="InterPro" id="IPR029060">
    <property type="entry name" value="PIN-like_dom_sf"/>
</dbReference>
<dbReference type="GO" id="GO:0033567">
    <property type="term" value="P:DNA replication, Okazaki fragment processing"/>
    <property type="evidence" value="ECO:0007669"/>
    <property type="project" value="InterPro"/>
</dbReference>
<evidence type="ECO:0000256" key="2">
    <source>
        <dbReference type="ARBA" id="ARBA00022801"/>
    </source>
</evidence>
<dbReference type="GO" id="GO:0003677">
    <property type="term" value="F:DNA binding"/>
    <property type="evidence" value="ECO:0007669"/>
    <property type="project" value="InterPro"/>
</dbReference>
<dbReference type="AlphaFoldDB" id="A0A2T3KM54"/>
<dbReference type="SUPFAM" id="SSF47807">
    <property type="entry name" value="5' to 3' exonuclease, C-terminal subdomain"/>
    <property type="match status" value="1"/>
</dbReference>
<dbReference type="Gene3D" id="3.40.50.1010">
    <property type="entry name" value="5'-nuclease"/>
    <property type="match status" value="1"/>
</dbReference>
<dbReference type="GO" id="GO:0017108">
    <property type="term" value="F:5'-flap endonuclease activity"/>
    <property type="evidence" value="ECO:0007669"/>
    <property type="project" value="InterPro"/>
</dbReference>
<dbReference type="Pfam" id="PF01367">
    <property type="entry name" value="5_3_exonuc"/>
    <property type="match status" value="1"/>
</dbReference>
<dbReference type="EMBL" id="PYNF01000002">
    <property type="protein sequence ID" value="PSV00876.1"/>
    <property type="molecule type" value="Genomic_DNA"/>
</dbReference>
<evidence type="ECO:0000256" key="1">
    <source>
        <dbReference type="ARBA" id="ARBA00022722"/>
    </source>
</evidence>
<dbReference type="GO" id="GO:0008409">
    <property type="term" value="F:5'-3' exonuclease activity"/>
    <property type="evidence" value="ECO:0007669"/>
    <property type="project" value="InterPro"/>
</dbReference>
<gene>
    <name evidence="4" type="ORF">C9J27_02285</name>
</gene>
<dbReference type="SMART" id="SM00475">
    <property type="entry name" value="53EXOc"/>
    <property type="match status" value="1"/>
</dbReference>
<accession>A0A2T3KM54</accession>
<keyword evidence="1" id="KW-0540">Nuclease</keyword>
<feature type="domain" description="5'-3' exonuclease" evidence="3">
    <location>
        <begin position="4"/>
        <end position="287"/>
    </location>
</feature>
<evidence type="ECO:0000259" key="3">
    <source>
        <dbReference type="SMART" id="SM00475"/>
    </source>
</evidence>
<dbReference type="RefSeq" id="WP_107288588.1">
    <property type="nucleotide sequence ID" value="NZ_PYNF01000002.1"/>
</dbReference>
<dbReference type="CDD" id="cd09859">
    <property type="entry name" value="PIN_53EXO"/>
    <property type="match status" value="1"/>
</dbReference>
<dbReference type="Proteomes" id="UP000241426">
    <property type="component" value="Unassembled WGS sequence"/>
</dbReference>
<dbReference type="InterPro" id="IPR020046">
    <property type="entry name" value="5-3_exonucl_a-hlix_arch_N"/>
</dbReference>
<protein>
    <recommendedName>
        <fullName evidence="3">5'-3' exonuclease domain-containing protein</fullName>
    </recommendedName>
</protein>
<dbReference type="InterPro" id="IPR020045">
    <property type="entry name" value="DNA_polI_H3TH"/>
</dbReference>
<dbReference type="InterPro" id="IPR036279">
    <property type="entry name" value="5-3_exonuclease_C_sf"/>
</dbReference>
<organism evidence="4 5">
    <name type="scientific">Photobacterium kishitanii</name>
    <dbReference type="NCBI Taxonomy" id="318456"/>
    <lineage>
        <taxon>Bacteria</taxon>
        <taxon>Pseudomonadati</taxon>
        <taxon>Pseudomonadota</taxon>
        <taxon>Gammaproteobacteria</taxon>
        <taxon>Vibrionales</taxon>
        <taxon>Vibrionaceae</taxon>
        <taxon>Photobacterium</taxon>
    </lineage>
</organism>
<evidence type="ECO:0000313" key="5">
    <source>
        <dbReference type="Proteomes" id="UP000241426"/>
    </source>
</evidence>
<dbReference type="PANTHER" id="PTHR42646">
    <property type="entry name" value="FLAP ENDONUCLEASE XNI"/>
    <property type="match status" value="1"/>
</dbReference>
<dbReference type="Pfam" id="PF02739">
    <property type="entry name" value="5_3_exonuc_N"/>
    <property type="match status" value="1"/>
</dbReference>
<dbReference type="PANTHER" id="PTHR42646:SF2">
    <property type="entry name" value="5'-3' EXONUCLEASE FAMILY PROTEIN"/>
    <property type="match status" value="1"/>
</dbReference>
<comment type="caution">
    <text evidence="4">The sequence shown here is derived from an EMBL/GenBank/DDBJ whole genome shotgun (WGS) entry which is preliminary data.</text>
</comment>
<dbReference type="Gene3D" id="1.10.150.20">
    <property type="entry name" value="5' to 3' exonuclease, C-terminal subdomain"/>
    <property type="match status" value="1"/>
</dbReference>
<proteinExistence type="predicted"/>
<dbReference type="InterPro" id="IPR002421">
    <property type="entry name" value="5-3_exonuclease"/>
</dbReference>
<keyword evidence="2" id="KW-0378">Hydrolase</keyword>